<accession>A0ABU8U5A3</accession>
<evidence type="ECO:0000256" key="1">
    <source>
        <dbReference type="SAM" id="MobiDB-lite"/>
    </source>
</evidence>
<comment type="caution">
    <text evidence="2">The sequence shown here is derived from an EMBL/GenBank/DDBJ whole genome shotgun (WGS) entry which is preliminary data.</text>
</comment>
<feature type="region of interest" description="Disordered" evidence="1">
    <location>
        <begin position="28"/>
        <end position="75"/>
    </location>
</feature>
<sequence>MGLGLTAFAFPAVALTGLTRDLLARRRRRADGTLEEPPEAGAPADPTTAAHAAPVVLEPVPVPAPTSTPTPTHHD</sequence>
<evidence type="ECO:0000313" key="2">
    <source>
        <dbReference type="EMBL" id="MEJ8642860.1"/>
    </source>
</evidence>
<evidence type="ECO:0000313" key="3">
    <source>
        <dbReference type="Proteomes" id="UP001382904"/>
    </source>
</evidence>
<dbReference type="EMBL" id="JBBKAM010000002">
    <property type="protein sequence ID" value="MEJ8642860.1"/>
    <property type="molecule type" value="Genomic_DNA"/>
</dbReference>
<dbReference type="Proteomes" id="UP001382904">
    <property type="component" value="Unassembled WGS sequence"/>
</dbReference>
<proteinExistence type="predicted"/>
<organism evidence="2 3">
    <name type="scientific">Streptomyces caledonius</name>
    <dbReference type="NCBI Taxonomy" id="3134107"/>
    <lineage>
        <taxon>Bacteria</taxon>
        <taxon>Bacillati</taxon>
        <taxon>Actinomycetota</taxon>
        <taxon>Actinomycetes</taxon>
        <taxon>Kitasatosporales</taxon>
        <taxon>Streptomycetaceae</taxon>
        <taxon>Streptomyces</taxon>
    </lineage>
</organism>
<keyword evidence="3" id="KW-1185">Reference proteome</keyword>
<gene>
    <name evidence="2" type="ORF">WKI68_18640</name>
</gene>
<protein>
    <submittedName>
        <fullName evidence="2">Uncharacterized protein</fullName>
    </submittedName>
</protein>
<reference evidence="2 3" key="1">
    <citation type="submission" date="2024-03" db="EMBL/GenBank/DDBJ databases">
        <title>Novel Streptomyces species of biotechnological and ecological value are a feature of Machair soil.</title>
        <authorList>
            <person name="Prole J.R."/>
            <person name="Goodfellow M."/>
            <person name="Allenby N."/>
            <person name="Ward A.C."/>
        </authorList>
    </citation>
    <scope>NUCLEOTIDE SEQUENCE [LARGE SCALE GENOMIC DNA]</scope>
    <source>
        <strain evidence="2 3">MS1.HAVA.3</strain>
    </source>
</reference>
<feature type="compositionally biased region" description="Low complexity" evidence="1">
    <location>
        <begin position="39"/>
        <end position="59"/>
    </location>
</feature>
<name>A0ABU8U5A3_9ACTN</name>